<evidence type="ECO:0000256" key="6">
    <source>
        <dbReference type="ARBA" id="ARBA00022729"/>
    </source>
</evidence>
<dbReference type="Proteomes" id="UP000669060">
    <property type="component" value="Unassembled WGS sequence"/>
</dbReference>
<keyword evidence="7 9" id="KW-0472">Membrane</keyword>
<dbReference type="Gene3D" id="2.60.40.2610">
    <property type="entry name" value="Outer membrane usher protein FimD, plug domain"/>
    <property type="match status" value="1"/>
</dbReference>
<evidence type="ECO:0000256" key="9">
    <source>
        <dbReference type="RuleBase" id="RU003884"/>
    </source>
</evidence>
<dbReference type="Pfam" id="PF00577">
    <property type="entry name" value="Usher"/>
    <property type="match status" value="1"/>
</dbReference>
<evidence type="ECO:0000313" key="14">
    <source>
        <dbReference type="Proteomes" id="UP000669060"/>
    </source>
</evidence>
<reference evidence="13 14" key="1">
    <citation type="submission" date="2020-12" db="EMBL/GenBank/DDBJ databases">
        <title>Pseudomonas schmalbachii sp. nov. isolated from millipede gut.</title>
        <authorList>
            <person name="Shelomi M."/>
        </authorList>
    </citation>
    <scope>NUCLEOTIDE SEQUENCE [LARGE SCALE GENOMIC DNA]</scope>
    <source>
        <strain evidence="13 14">Milli4</strain>
    </source>
</reference>
<dbReference type="InterPro" id="IPR025949">
    <property type="entry name" value="PapC-like_C"/>
</dbReference>
<dbReference type="InterPro" id="IPR025885">
    <property type="entry name" value="PapC_N"/>
</dbReference>
<name>A0ABS3TTQ2_9PSED</name>
<dbReference type="Pfam" id="PF13953">
    <property type="entry name" value="PapC_C"/>
    <property type="match status" value="1"/>
</dbReference>
<dbReference type="SUPFAM" id="SSF141729">
    <property type="entry name" value="FimD N-terminal domain-like"/>
    <property type="match status" value="1"/>
</dbReference>
<comment type="subcellular location">
    <subcellularLocation>
        <location evidence="1 9">Cell outer membrane</location>
        <topology evidence="1 9">Multi-pass membrane protein</topology>
    </subcellularLocation>
</comment>
<gene>
    <name evidence="13" type="ORF">JFY56_17530</name>
</gene>
<dbReference type="InterPro" id="IPR037224">
    <property type="entry name" value="PapC_N_sf"/>
</dbReference>
<keyword evidence="6" id="KW-0732">Signal</keyword>
<evidence type="ECO:0000256" key="1">
    <source>
        <dbReference type="ARBA" id="ARBA00004571"/>
    </source>
</evidence>
<dbReference type="EMBL" id="JAELYA010000007">
    <property type="protein sequence ID" value="MBO3277026.1"/>
    <property type="molecule type" value="Genomic_DNA"/>
</dbReference>
<dbReference type="PROSITE" id="PS01151">
    <property type="entry name" value="FIMBRIAL_USHER"/>
    <property type="match status" value="1"/>
</dbReference>
<dbReference type="InterPro" id="IPR042186">
    <property type="entry name" value="FimD_plug_dom"/>
</dbReference>
<keyword evidence="14" id="KW-1185">Reference proteome</keyword>
<evidence type="ECO:0000256" key="4">
    <source>
        <dbReference type="ARBA" id="ARBA00022452"/>
    </source>
</evidence>
<evidence type="ECO:0000256" key="3">
    <source>
        <dbReference type="ARBA" id="ARBA00022448"/>
    </source>
</evidence>
<protein>
    <submittedName>
        <fullName evidence="13">Fimbrial biogenesis outer membrane usher protein</fullName>
    </submittedName>
</protein>
<dbReference type="Gene3D" id="2.60.40.2070">
    <property type="match status" value="1"/>
</dbReference>
<keyword evidence="4" id="KW-1134">Transmembrane beta strand</keyword>
<dbReference type="Gene3D" id="3.10.20.410">
    <property type="match status" value="1"/>
</dbReference>
<dbReference type="InterPro" id="IPR043142">
    <property type="entry name" value="PapC-like_C_sf"/>
</dbReference>
<feature type="compositionally biased region" description="Basic and acidic residues" evidence="10">
    <location>
        <begin position="551"/>
        <end position="573"/>
    </location>
</feature>
<sequence>MLICGTGYAAEGGELLGYSFDDSLLMGTPLGGGRISRFNQPNQVDPGVYNLDLYANNDFIARTSVEFRQETPNGPVVPCFSDSFLLKNIGVLPEKLANTAGQDEQAGKPASERTVCRALEQRLPGASMRLDIARLRLDLSIPRASMDIKPRGYVPESEWDSGSSMAFANYDASFYRSDYSSSGYSSTSDYGYLGLNSGINLGLWRLRNQSSYRYSDAGYGSDTEWDSIRTYAQRALPGLRSELTLGDSYTSGNLIGSMAFRGVQLASDERMLPDAWRNYAPEIRGVATTNARVVVSQNGQKVYETSVPPGPFVINDLNATNSLGDLDVEVIEADGTRSTFTVPFSSVPTSMRPGQSRYSVSLGQARYYGDGNDLFGDVTYERGLTNSITLNTGARVAEDYLAVLGGGVLATRWGAFGLNSTYSTAEVEDGKREQGWRLGLDYSRTFQPTNTTLTLAGYRYSTEGFRDLTDVLGARAAESDGTTWDSASYRQRNQFTLMVNQQLGGYGNLYLSGSSSDYYDGKSRDNQLQFGYSNTWRNLSYTLSYTKQKTTRYDDRSDDPRLPPDFDRHDRDSGTNNNTLTLSLSMPLGSSSRAPYLSSSVSQRSGDTQGTSYQAGLNGSLGDTQPLSYGLSASRDSEGNGTDWSGNLQKQMPSVTLGGSYSQGRDYWQASASARGAAVVHGGGLTLGPYLGDTFALVEAKGAKGANVRGGQGSRIDGSGYAVVPWLNPYHYNSIGLDPQGIDAQAELLETERKVAPYAGATLKVAFKTLSGHAMLIRGRQADGSPLPLGANVLDEQGASIGMVGQGGQVYARAEADKGRLTVQWGDGAGEQCQLPYDLKGQDGDKALIRLEATCSAVR</sequence>
<evidence type="ECO:0000256" key="5">
    <source>
        <dbReference type="ARBA" id="ARBA00022692"/>
    </source>
</evidence>
<dbReference type="Pfam" id="PF13954">
    <property type="entry name" value="PapC_N"/>
    <property type="match status" value="1"/>
</dbReference>
<evidence type="ECO:0000256" key="10">
    <source>
        <dbReference type="SAM" id="MobiDB-lite"/>
    </source>
</evidence>
<feature type="domain" description="PapC N-terminal" evidence="12">
    <location>
        <begin position="20"/>
        <end position="173"/>
    </location>
</feature>
<evidence type="ECO:0000256" key="8">
    <source>
        <dbReference type="ARBA" id="ARBA00023237"/>
    </source>
</evidence>
<feature type="compositionally biased region" description="Polar residues" evidence="10">
    <location>
        <begin position="574"/>
        <end position="627"/>
    </location>
</feature>
<proteinExistence type="inferred from homology"/>
<dbReference type="InterPro" id="IPR018030">
    <property type="entry name" value="Fimbrial_membr_usher_CS"/>
</dbReference>
<dbReference type="Gene3D" id="2.60.40.3110">
    <property type="match status" value="1"/>
</dbReference>
<dbReference type="InterPro" id="IPR000015">
    <property type="entry name" value="Fimb_usher"/>
</dbReference>
<evidence type="ECO:0000259" key="11">
    <source>
        <dbReference type="Pfam" id="PF13953"/>
    </source>
</evidence>
<feature type="region of interest" description="Disordered" evidence="10">
    <location>
        <begin position="549"/>
        <end position="656"/>
    </location>
</feature>
<dbReference type="PANTHER" id="PTHR30451:SF20">
    <property type="entry name" value="FIMBRIAE USHER"/>
    <property type="match status" value="1"/>
</dbReference>
<dbReference type="PANTHER" id="PTHR30451">
    <property type="entry name" value="OUTER MEMBRANE USHER PROTEIN"/>
    <property type="match status" value="1"/>
</dbReference>
<keyword evidence="3 9" id="KW-0813">Transport</keyword>
<evidence type="ECO:0000259" key="12">
    <source>
        <dbReference type="Pfam" id="PF13954"/>
    </source>
</evidence>
<keyword evidence="5 9" id="KW-0812">Transmembrane</keyword>
<keyword evidence="9" id="KW-1029">Fimbrium biogenesis</keyword>
<feature type="compositionally biased region" description="Polar residues" evidence="10">
    <location>
        <begin position="639"/>
        <end position="656"/>
    </location>
</feature>
<feature type="domain" description="PapC-like C-terminal" evidence="11">
    <location>
        <begin position="776"/>
        <end position="840"/>
    </location>
</feature>
<accession>A0ABS3TTQ2</accession>
<keyword evidence="8 9" id="KW-0998">Cell outer membrane</keyword>
<comment type="similarity">
    <text evidence="2 9">Belongs to the fimbrial export usher family.</text>
</comment>
<comment type="caution">
    <text evidence="13">The sequence shown here is derived from an EMBL/GenBank/DDBJ whole genome shotgun (WGS) entry which is preliminary data.</text>
</comment>
<evidence type="ECO:0000256" key="7">
    <source>
        <dbReference type="ARBA" id="ARBA00023136"/>
    </source>
</evidence>
<organism evidence="13 14">
    <name type="scientific">Pseudomonas schmalbachii</name>
    <dbReference type="NCBI Taxonomy" id="2816993"/>
    <lineage>
        <taxon>Bacteria</taxon>
        <taxon>Pseudomonadati</taxon>
        <taxon>Pseudomonadota</taxon>
        <taxon>Gammaproteobacteria</taxon>
        <taxon>Pseudomonadales</taxon>
        <taxon>Pseudomonadaceae</taxon>
        <taxon>Pseudomonas</taxon>
    </lineage>
</organism>
<evidence type="ECO:0000256" key="2">
    <source>
        <dbReference type="ARBA" id="ARBA00008064"/>
    </source>
</evidence>
<evidence type="ECO:0000313" key="13">
    <source>
        <dbReference type="EMBL" id="MBO3277026.1"/>
    </source>
</evidence>